<dbReference type="OrthoDB" id="9806505at2"/>
<comment type="caution">
    <text evidence="2">The sequence shown here is derived from an EMBL/GenBank/DDBJ whole genome shotgun (WGS) entry which is preliminary data.</text>
</comment>
<proteinExistence type="predicted"/>
<dbReference type="EMBL" id="MZGV01000018">
    <property type="protein sequence ID" value="OPJ61942.1"/>
    <property type="molecule type" value="Genomic_DNA"/>
</dbReference>
<gene>
    <name evidence="2" type="ORF">CLORY_20340</name>
</gene>
<accession>A0A1V4IPK7</accession>
<sequence>MNSLVIYYSLEGNTKYISECIANAVNGDILELKPKKDISPNGFARYFWGGKQVLFKEKPELNNIDKNPLDYDFIFIGSPVWAATYAPVFNSFFKQVTIKNKKIALFACYGGNEGKIFNSFKNVLVDNEVVSEIGFKDPLTNDKQAAASKVTAWAQSIVGKSQK</sequence>
<dbReference type="PANTHER" id="PTHR39201:SF1">
    <property type="entry name" value="FLAVODOXIN-LIKE DOMAIN-CONTAINING PROTEIN"/>
    <property type="match status" value="1"/>
</dbReference>
<dbReference type="GO" id="GO:0010181">
    <property type="term" value="F:FMN binding"/>
    <property type="evidence" value="ECO:0007669"/>
    <property type="project" value="InterPro"/>
</dbReference>
<dbReference type="Pfam" id="PF12682">
    <property type="entry name" value="Flavodoxin_4"/>
    <property type="match status" value="1"/>
</dbReference>
<keyword evidence="3" id="KW-1185">Reference proteome</keyword>
<dbReference type="InterPro" id="IPR029039">
    <property type="entry name" value="Flavoprotein-like_sf"/>
</dbReference>
<name>A0A1V4IPK7_9CLOT</name>
<dbReference type="Gene3D" id="3.40.50.360">
    <property type="match status" value="1"/>
</dbReference>
<evidence type="ECO:0000313" key="3">
    <source>
        <dbReference type="Proteomes" id="UP000190080"/>
    </source>
</evidence>
<dbReference type="PANTHER" id="PTHR39201">
    <property type="entry name" value="EXPORTED PROTEIN-RELATED"/>
    <property type="match status" value="1"/>
</dbReference>
<reference evidence="2 3" key="1">
    <citation type="submission" date="2017-03" db="EMBL/GenBank/DDBJ databases">
        <title>Genome sequence of Clostridium oryzae DSM 28571.</title>
        <authorList>
            <person name="Poehlein A."/>
            <person name="Daniel R."/>
        </authorList>
    </citation>
    <scope>NUCLEOTIDE SEQUENCE [LARGE SCALE GENOMIC DNA]</scope>
    <source>
        <strain evidence="2 3">DSM 28571</strain>
    </source>
</reference>
<dbReference type="RefSeq" id="WP_079423898.1">
    <property type="nucleotide sequence ID" value="NZ_MZGV01000018.1"/>
</dbReference>
<dbReference type="STRING" id="1450648.CLORY_20340"/>
<dbReference type="Proteomes" id="UP000190080">
    <property type="component" value="Unassembled WGS sequence"/>
</dbReference>
<dbReference type="PROSITE" id="PS50902">
    <property type="entry name" value="FLAVODOXIN_LIKE"/>
    <property type="match status" value="1"/>
</dbReference>
<dbReference type="AlphaFoldDB" id="A0A1V4IPK7"/>
<dbReference type="GO" id="GO:0016651">
    <property type="term" value="F:oxidoreductase activity, acting on NAD(P)H"/>
    <property type="evidence" value="ECO:0007669"/>
    <property type="project" value="UniProtKB-ARBA"/>
</dbReference>
<evidence type="ECO:0000313" key="2">
    <source>
        <dbReference type="EMBL" id="OPJ61942.1"/>
    </source>
</evidence>
<organism evidence="2 3">
    <name type="scientific">Clostridium oryzae</name>
    <dbReference type="NCBI Taxonomy" id="1450648"/>
    <lineage>
        <taxon>Bacteria</taxon>
        <taxon>Bacillati</taxon>
        <taxon>Bacillota</taxon>
        <taxon>Clostridia</taxon>
        <taxon>Eubacteriales</taxon>
        <taxon>Clostridiaceae</taxon>
        <taxon>Clostridium</taxon>
    </lineage>
</organism>
<evidence type="ECO:0000259" key="1">
    <source>
        <dbReference type="PROSITE" id="PS50902"/>
    </source>
</evidence>
<feature type="domain" description="Flavodoxin-like" evidence="1">
    <location>
        <begin position="3"/>
        <end position="158"/>
    </location>
</feature>
<dbReference type="InterPro" id="IPR008254">
    <property type="entry name" value="Flavodoxin/NO_synth"/>
</dbReference>
<protein>
    <submittedName>
        <fullName evidence="2">Flavodoxin</fullName>
    </submittedName>
</protein>
<dbReference type="SUPFAM" id="SSF52218">
    <property type="entry name" value="Flavoproteins"/>
    <property type="match status" value="1"/>
</dbReference>